<name>A0A5J4X5C1_9EUKA</name>
<dbReference type="PANTHER" id="PTHR48012">
    <property type="entry name" value="STERILE20-LIKE KINASE, ISOFORM B-RELATED"/>
    <property type="match status" value="1"/>
</dbReference>
<dbReference type="GO" id="GO:0004674">
    <property type="term" value="F:protein serine/threonine kinase activity"/>
    <property type="evidence" value="ECO:0007669"/>
    <property type="project" value="UniProtKB-EC"/>
</dbReference>
<dbReference type="GO" id="GO:0005737">
    <property type="term" value="C:cytoplasm"/>
    <property type="evidence" value="ECO:0007669"/>
    <property type="project" value="TreeGrafter"/>
</dbReference>
<dbReference type="OrthoDB" id="10252354at2759"/>
<evidence type="ECO:0000256" key="4">
    <source>
        <dbReference type="PROSITE-ProRule" id="PRU10141"/>
    </source>
</evidence>
<proteinExistence type="predicted"/>
<keyword evidence="3 4" id="KW-0067">ATP-binding</keyword>
<protein>
    <recommendedName>
        <fullName evidence="1">non-specific serine/threonine protein kinase</fullName>
        <ecNumber evidence="1">2.7.11.1</ecNumber>
    </recommendedName>
</protein>
<dbReference type="Proteomes" id="UP000324800">
    <property type="component" value="Unassembled WGS sequence"/>
</dbReference>
<feature type="compositionally biased region" description="Acidic residues" evidence="5">
    <location>
        <begin position="471"/>
        <end position="482"/>
    </location>
</feature>
<evidence type="ECO:0000256" key="2">
    <source>
        <dbReference type="ARBA" id="ARBA00022741"/>
    </source>
</evidence>
<dbReference type="InterPro" id="IPR011009">
    <property type="entry name" value="Kinase-like_dom_sf"/>
</dbReference>
<dbReference type="EMBL" id="SNRW01000241">
    <property type="protein sequence ID" value="KAA6402401.1"/>
    <property type="molecule type" value="Genomic_DNA"/>
</dbReference>
<dbReference type="PROSITE" id="PS00107">
    <property type="entry name" value="PROTEIN_KINASE_ATP"/>
    <property type="match status" value="1"/>
</dbReference>
<feature type="compositionally biased region" description="Low complexity" evidence="5">
    <location>
        <begin position="309"/>
        <end position="358"/>
    </location>
</feature>
<dbReference type="AlphaFoldDB" id="A0A5J4X5C1"/>
<feature type="compositionally biased region" description="Low complexity" evidence="5">
    <location>
        <begin position="448"/>
        <end position="464"/>
    </location>
</feature>
<evidence type="ECO:0000259" key="6">
    <source>
        <dbReference type="PROSITE" id="PS50011"/>
    </source>
</evidence>
<dbReference type="Pfam" id="PF00069">
    <property type="entry name" value="Pkinase"/>
    <property type="match status" value="1"/>
</dbReference>
<feature type="compositionally biased region" description="Basic and acidic residues" evidence="5">
    <location>
        <begin position="438"/>
        <end position="447"/>
    </location>
</feature>
<dbReference type="InterPro" id="IPR017441">
    <property type="entry name" value="Protein_kinase_ATP_BS"/>
</dbReference>
<evidence type="ECO:0000256" key="3">
    <source>
        <dbReference type="ARBA" id="ARBA00022840"/>
    </source>
</evidence>
<feature type="region of interest" description="Disordered" evidence="5">
    <location>
        <begin position="307"/>
        <end position="482"/>
    </location>
</feature>
<keyword evidence="7" id="KW-0808">Transferase</keyword>
<dbReference type="PROSITE" id="PS50011">
    <property type="entry name" value="PROTEIN_KINASE_DOM"/>
    <property type="match status" value="1"/>
</dbReference>
<feature type="domain" description="Protein kinase" evidence="6">
    <location>
        <begin position="18"/>
        <end position="272"/>
    </location>
</feature>
<evidence type="ECO:0000256" key="1">
    <source>
        <dbReference type="ARBA" id="ARBA00012513"/>
    </source>
</evidence>
<dbReference type="InterPro" id="IPR050629">
    <property type="entry name" value="STE20/SPS1-PAK"/>
</dbReference>
<accession>A0A5J4X5C1</accession>
<dbReference type="InterPro" id="IPR000719">
    <property type="entry name" value="Prot_kinase_dom"/>
</dbReference>
<evidence type="ECO:0000256" key="5">
    <source>
        <dbReference type="SAM" id="MobiDB-lite"/>
    </source>
</evidence>
<dbReference type="Gene3D" id="1.10.510.10">
    <property type="entry name" value="Transferase(Phosphotransferase) domain 1"/>
    <property type="match status" value="1"/>
</dbReference>
<feature type="binding site" evidence="4">
    <location>
        <position position="47"/>
    </location>
    <ligand>
        <name>ATP</name>
        <dbReference type="ChEBI" id="CHEBI:30616"/>
    </ligand>
</feature>
<keyword evidence="7" id="KW-0418">Kinase</keyword>
<evidence type="ECO:0000313" key="8">
    <source>
        <dbReference type="Proteomes" id="UP000324800"/>
    </source>
</evidence>
<comment type="caution">
    <text evidence="7">The sequence shown here is derived from an EMBL/GenBank/DDBJ whole genome shotgun (WGS) entry which is preliminary data.</text>
</comment>
<keyword evidence="2 4" id="KW-0547">Nucleotide-binding</keyword>
<dbReference type="SUPFAM" id="SSF56112">
    <property type="entry name" value="Protein kinase-like (PK-like)"/>
    <property type="match status" value="1"/>
</dbReference>
<gene>
    <name evidence="7" type="ORF">EZS28_002069</name>
</gene>
<organism evidence="7 8">
    <name type="scientific">Streblomastix strix</name>
    <dbReference type="NCBI Taxonomy" id="222440"/>
    <lineage>
        <taxon>Eukaryota</taxon>
        <taxon>Metamonada</taxon>
        <taxon>Preaxostyla</taxon>
        <taxon>Oxymonadida</taxon>
        <taxon>Streblomastigidae</taxon>
        <taxon>Streblomastix</taxon>
    </lineage>
</organism>
<dbReference type="PANTHER" id="PTHR48012:SF2">
    <property type="entry name" value="STERILE20-LIKE KINASE, ISOFORM B"/>
    <property type="match status" value="1"/>
</dbReference>
<feature type="compositionally biased region" description="Basic and acidic residues" evidence="5">
    <location>
        <begin position="378"/>
        <end position="422"/>
    </location>
</feature>
<reference evidence="7 8" key="1">
    <citation type="submission" date="2019-03" db="EMBL/GenBank/DDBJ databases">
        <title>Single cell metagenomics reveals metabolic interactions within the superorganism composed of flagellate Streblomastix strix and complex community of Bacteroidetes bacteria on its surface.</title>
        <authorList>
            <person name="Treitli S.C."/>
            <person name="Kolisko M."/>
            <person name="Husnik F."/>
            <person name="Keeling P."/>
            <person name="Hampl V."/>
        </authorList>
    </citation>
    <scope>NUCLEOTIDE SEQUENCE [LARGE SCALE GENOMIC DNA]</scope>
    <source>
        <strain evidence="7">ST1C</strain>
    </source>
</reference>
<dbReference type="FunFam" id="1.10.510.10:FF:000421">
    <property type="entry name" value="Serine/threonine-protein kinase PAK 6"/>
    <property type="match status" value="1"/>
</dbReference>
<sequence length="511" mass="56561">MDILGEGIFTPGNPEDLFEMQDKLGAGAYGEVFKAIHKESGMPCAVKRMTFQDKEEIADVVSEIIVLKTCTHQRCVKLIGAWQQTPTCIWIAMELCEFGSVLSTYEVTKHGVNEAQLSYILRCTLEGLIYLHSTKKIHRDIKSGNILVCGDGDIRIGDFGVSAQLQRTIDKRQTFIGSPYWMAPEILKGDPYNTKADIWSLGITAIEMLDGKPPYFNVTPFRVIFLIPNNPSPQPAKPEDWGPELLDFIQKCLVKEPDERQAAKDLIEHPFIKKYETIQQDIMTPLLTEVRETKQIKKAKDTQKLADLNAGSSSNASNAGATVSSSSSSSASSNANANTNATSSSATSSTSNAQSSGTIKSSGGDDSKKGTLSKPKATAKDKKDDKKKDDKKEKPKEKEKSDKLEKSDKTKEKEKSDKSDKTLHRHHAHHQESPQQPKVEEKKKIEPPKVVAQPVQPVQAQKPVYKGGYGYDEDDEDIEEDDDNAISGKTFAMPKEELMRRIAEGKKKAGK</sequence>
<dbReference type="SMART" id="SM00220">
    <property type="entry name" value="S_TKc"/>
    <property type="match status" value="1"/>
</dbReference>
<evidence type="ECO:0000313" key="7">
    <source>
        <dbReference type="EMBL" id="KAA6402401.1"/>
    </source>
</evidence>
<dbReference type="GO" id="GO:0005524">
    <property type="term" value="F:ATP binding"/>
    <property type="evidence" value="ECO:0007669"/>
    <property type="project" value="UniProtKB-UniRule"/>
</dbReference>
<dbReference type="EC" id="2.7.11.1" evidence="1"/>